<dbReference type="InterPro" id="IPR012334">
    <property type="entry name" value="Pectin_lyas_fold"/>
</dbReference>
<dbReference type="Gene3D" id="2.160.20.10">
    <property type="entry name" value="Single-stranded right-handed beta-helix, Pectin lyase-like"/>
    <property type="match status" value="1"/>
</dbReference>
<protein>
    <submittedName>
        <fullName evidence="4">Pectate lyase superfamily protein</fullName>
    </submittedName>
</protein>
<name>A0A6J7WWY9_9CAUD</name>
<dbReference type="Pfam" id="PF12708">
    <property type="entry name" value="Pect-lyase_RHGA_epim"/>
    <property type="match status" value="1"/>
</dbReference>
<proteinExistence type="predicted"/>
<dbReference type="GO" id="GO:0044423">
    <property type="term" value="C:virion component"/>
    <property type="evidence" value="ECO:0007669"/>
    <property type="project" value="UniProtKB-KW"/>
</dbReference>
<evidence type="ECO:0000256" key="2">
    <source>
        <dbReference type="ARBA" id="ARBA00022844"/>
    </source>
</evidence>
<accession>A0A6J7WWY9</accession>
<dbReference type="EMBL" id="LR798286">
    <property type="protein sequence ID" value="CAB5220664.1"/>
    <property type="molecule type" value="Genomic_DNA"/>
</dbReference>
<keyword evidence="2" id="KW-0946">Virion</keyword>
<reference evidence="4" key="1">
    <citation type="submission" date="2020-05" db="EMBL/GenBank/DDBJ databases">
        <authorList>
            <person name="Chiriac C."/>
            <person name="Salcher M."/>
            <person name="Ghai R."/>
            <person name="Kavagutti S V."/>
        </authorList>
    </citation>
    <scope>NUCLEOTIDE SEQUENCE</scope>
</reference>
<organism evidence="4">
    <name type="scientific">uncultured Caudovirales phage</name>
    <dbReference type="NCBI Taxonomy" id="2100421"/>
    <lineage>
        <taxon>Viruses</taxon>
        <taxon>Duplodnaviria</taxon>
        <taxon>Heunggongvirae</taxon>
        <taxon>Uroviricota</taxon>
        <taxon>Caudoviricetes</taxon>
        <taxon>Peduoviridae</taxon>
        <taxon>Maltschvirus</taxon>
        <taxon>Maltschvirus maltsch</taxon>
    </lineage>
</organism>
<evidence type="ECO:0000259" key="3">
    <source>
        <dbReference type="Pfam" id="PF12708"/>
    </source>
</evidence>
<gene>
    <name evidence="4" type="ORF">UFOVP241_14</name>
</gene>
<feature type="domain" description="Rhamnogalacturonase A/B/Epimerase-like pectate lyase" evidence="3">
    <location>
        <begin position="166"/>
        <end position="352"/>
    </location>
</feature>
<dbReference type="SUPFAM" id="SSF51126">
    <property type="entry name" value="Pectin lyase-like"/>
    <property type="match status" value="2"/>
</dbReference>
<keyword evidence="4" id="KW-0456">Lyase</keyword>
<dbReference type="GO" id="GO:0016829">
    <property type="term" value="F:lyase activity"/>
    <property type="evidence" value="ECO:0007669"/>
    <property type="project" value="UniProtKB-KW"/>
</dbReference>
<comment type="subcellular location">
    <subcellularLocation>
        <location evidence="1">Virion</location>
    </subcellularLocation>
</comment>
<dbReference type="GO" id="GO:0051701">
    <property type="term" value="P:biological process involved in interaction with host"/>
    <property type="evidence" value="ECO:0007669"/>
    <property type="project" value="UniProtKB-ARBA"/>
</dbReference>
<dbReference type="GO" id="GO:0019058">
    <property type="term" value="P:viral life cycle"/>
    <property type="evidence" value="ECO:0007669"/>
    <property type="project" value="UniProtKB-ARBA"/>
</dbReference>
<dbReference type="InterPro" id="IPR024535">
    <property type="entry name" value="RHGA/B-epi-like_pectate_lyase"/>
</dbReference>
<dbReference type="InterPro" id="IPR011050">
    <property type="entry name" value="Pectin_lyase_fold/virulence"/>
</dbReference>
<evidence type="ECO:0000313" key="4">
    <source>
        <dbReference type="EMBL" id="CAB5220664.1"/>
    </source>
</evidence>
<sequence length="618" mass="64043">MGSATTDRRMGLAGNTAYKTPATALAAANIVQSGEQTIGAVSVKAINAAGIPDRVLCVGQTDATTNGLWDVSTGSWTRSIDADGNYDWAQGTQVLITQGNYAFQIWNLTTANPITVGTTALAFSQSITAGNMASLAASSGSSLVGHTLGSAGATVRTVQSKLREIVSTKDFGAKADGATDDTAALLAMIAATSTGGRLYWPKGNYKYSTELRVGVSNVTMYGDGIGLTVLQPVGWIDHLLFADGTYPSAATTFYKFEVSGMTFDGVNQLAGANDTYGNGLNFNACDQINVHDCEFLNVKNQMFVSTFWSNAGSVQSSVIVRNNVFEGMRAGQTCIGIEGIGQGAVITGNTLNCSAGASGSAMQISFNGGSVTNTKSIISNNIITGPTAATSLIGIWITDNTTDLAITNNFIEGCDISIRCSSNSASTYEYLIFGNTCHNWISAGIMVFPLHASDDSETLIIGNRIKSAYASGASYGILAINGAHIAANKVSSGTTGIAVGGSGCVVVSNRITGVSGYSIDAGTSTAAMVVGNYHTTDVNFLADTMAMGNFGFTTERWTQNYFGLSKNTSANGSPATGTWNQGDRVWNTVPSNAAGQAIGWVCVIAGTPGTWRSFGLTV</sequence>
<dbReference type="InterPro" id="IPR006626">
    <property type="entry name" value="PbH1"/>
</dbReference>
<evidence type="ECO:0000256" key="1">
    <source>
        <dbReference type="ARBA" id="ARBA00004328"/>
    </source>
</evidence>
<dbReference type="SMART" id="SM00710">
    <property type="entry name" value="PbH1"/>
    <property type="match status" value="5"/>
</dbReference>